<dbReference type="EMBL" id="JBBJBU010000004">
    <property type="protein sequence ID" value="KAK7205955.1"/>
    <property type="molecule type" value="Genomic_DNA"/>
</dbReference>
<proteinExistence type="predicted"/>
<comment type="caution">
    <text evidence="2">The sequence shown here is derived from an EMBL/GenBank/DDBJ whole genome shotgun (WGS) entry which is preliminary data.</text>
</comment>
<name>A0ABR1F7X0_9ASCO</name>
<keyword evidence="3" id="KW-1185">Reference proteome</keyword>
<gene>
    <name evidence="2" type="ORF">BZA70DRAFT_149196</name>
</gene>
<evidence type="ECO:0000313" key="3">
    <source>
        <dbReference type="Proteomes" id="UP001498771"/>
    </source>
</evidence>
<protein>
    <submittedName>
        <fullName evidence="2">Dienelactone hydrolase family protein</fullName>
    </submittedName>
</protein>
<dbReference type="Proteomes" id="UP001498771">
    <property type="component" value="Unassembled WGS sequence"/>
</dbReference>
<dbReference type="Pfam" id="PF01738">
    <property type="entry name" value="DLH"/>
    <property type="match status" value="1"/>
</dbReference>
<dbReference type="InterPro" id="IPR002925">
    <property type="entry name" value="Dienelactn_hydro"/>
</dbReference>
<dbReference type="GO" id="GO:0016787">
    <property type="term" value="F:hydrolase activity"/>
    <property type="evidence" value="ECO:0007669"/>
    <property type="project" value="UniProtKB-KW"/>
</dbReference>
<evidence type="ECO:0000313" key="2">
    <source>
        <dbReference type="EMBL" id="KAK7205955.1"/>
    </source>
</evidence>
<dbReference type="GeneID" id="90035205"/>
<feature type="domain" description="Dienelactone hydrolase" evidence="1">
    <location>
        <begin position="23"/>
        <end position="234"/>
    </location>
</feature>
<organism evidence="2 3">
    <name type="scientific">Myxozyma melibiosi</name>
    <dbReference type="NCBI Taxonomy" id="54550"/>
    <lineage>
        <taxon>Eukaryota</taxon>
        <taxon>Fungi</taxon>
        <taxon>Dikarya</taxon>
        <taxon>Ascomycota</taxon>
        <taxon>Saccharomycotina</taxon>
        <taxon>Lipomycetes</taxon>
        <taxon>Lipomycetales</taxon>
        <taxon>Lipomycetaceae</taxon>
        <taxon>Myxozyma</taxon>
    </lineage>
</organism>
<dbReference type="Gene3D" id="3.40.50.1820">
    <property type="entry name" value="alpha/beta hydrolase"/>
    <property type="match status" value="1"/>
</dbReference>
<sequence>MLRPTSIQPIITSPLIPNTPLVQTYISGEKGTGKKVIFLITDIFGVVFNNAKLIADDFAAQGYLVVVPDLFNGDPVPWTYFEKLQEYDLGTWLGKHPKEVTEPLVESVLANIKADFAPTSIAAIGYCYGAKYVVRLLGANKIDVGAIAHPSFVDDEEVELVRKPLIIEAAETDPIFPVENRIKTEAILTKNKAIYEITVFSGVSHGFAVRGDPTVPQTLYAKERAFFNMVAFFSFHMK</sequence>
<dbReference type="PANTHER" id="PTHR17630">
    <property type="entry name" value="DIENELACTONE HYDROLASE"/>
    <property type="match status" value="1"/>
</dbReference>
<reference evidence="2 3" key="1">
    <citation type="submission" date="2024-03" db="EMBL/GenBank/DDBJ databases">
        <title>Genome-scale model development and genomic sequencing of the oleaginous clade Lipomyces.</title>
        <authorList>
            <consortium name="Lawrence Berkeley National Laboratory"/>
            <person name="Czajka J.J."/>
            <person name="Han Y."/>
            <person name="Kim J."/>
            <person name="Mondo S.J."/>
            <person name="Hofstad B.A."/>
            <person name="Robles A."/>
            <person name="Haridas S."/>
            <person name="Riley R."/>
            <person name="LaButti K."/>
            <person name="Pangilinan J."/>
            <person name="Andreopoulos W."/>
            <person name="Lipzen A."/>
            <person name="Yan J."/>
            <person name="Wang M."/>
            <person name="Ng V."/>
            <person name="Grigoriev I.V."/>
            <person name="Spatafora J.W."/>
            <person name="Magnuson J.K."/>
            <person name="Baker S.E."/>
            <person name="Pomraning K.R."/>
        </authorList>
    </citation>
    <scope>NUCLEOTIDE SEQUENCE [LARGE SCALE GENOMIC DNA]</scope>
    <source>
        <strain evidence="2 3">Phaff 52-87</strain>
    </source>
</reference>
<dbReference type="PANTHER" id="PTHR17630:SF44">
    <property type="entry name" value="PROTEIN AIM2"/>
    <property type="match status" value="1"/>
</dbReference>
<evidence type="ECO:0000259" key="1">
    <source>
        <dbReference type="Pfam" id="PF01738"/>
    </source>
</evidence>
<accession>A0ABR1F7X0</accession>
<dbReference type="RefSeq" id="XP_064768988.1">
    <property type="nucleotide sequence ID" value="XM_064909693.1"/>
</dbReference>
<keyword evidence="2" id="KW-0378">Hydrolase</keyword>
<dbReference type="InterPro" id="IPR029058">
    <property type="entry name" value="AB_hydrolase_fold"/>
</dbReference>
<dbReference type="SUPFAM" id="SSF53474">
    <property type="entry name" value="alpha/beta-Hydrolases"/>
    <property type="match status" value="1"/>
</dbReference>